<reference evidence="1" key="1">
    <citation type="submission" date="2022-08" db="EMBL/GenBank/DDBJ databases">
        <title>Genome Sequence of Fusarium decemcellulare.</title>
        <authorList>
            <person name="Buettner E."/>
        </authorList>
    </citation>
    <scope>NUCLEOTIDE SEQUENCE</scope>
    <source>
        <strain evidence="1">Babe19</strain>
    </source>
</reference>
<proteinExistence type="predicted"/>
<evidence type="ECO:0000313" key="1">
    <source>
        <dbReference type="EMBL" id="KAJ3534578.1"/>
    </source>
</evidence>
<evidence type="ECO:0000313" key="2">
    <source>
        <dbReference type="Proteomes" id="UP001148629"/>
    </source>
</evidence>
<dbReference type="EMBL" id="JANRMS010000773">
    <property type="protein sequence ID" value="KAJ3534578.1"/>
    <property type="molecule type" value="Genomic_DNA"/>
</dbReference>
<name>A0ACC1S906_9HYPO</name>
<protein>
    <submittedName>
        <fullName evidence="1">Uncharacterized protein</fullName>
    </submittedName>
</protein>
<organism evidence="1 2">
    <name type="scientific">Fusarium decemcellulare</name>
    <dbReference type="NCBI Taxonomy" id="57161"/>
    <lineage>
        <taxon>Eukaryota</taxon>
        <taxon>Fungi</taxon>
        <taxon>Dikarya</taxon>
        <taxon>Ascomycota</taxon>
        <taxon>Pezizomycotina</taxon>
        <taxon>Sordariomycetes</taxon>
        <taxon>Hypocreomycetidae</taxon>
        <taxon>Hypocreales</taxon>
        <taxon>Nectriaceae</taxon>
        <taxon>Fusarium</taxon>
        <taxon>Fusarium decemcellulare species complex</taxon>
    </lineage>
</organism>
<comment type="caution">
    <text evidence="1">The sequence shown here is derived from an EMBL/GenBank/DDBJ whole genome shotgun (WGS) entry which is preliminary data.</text>
</comment>
<accession>A0ACC1S906</accession>
<gene>
    <name evidence="1" type="ORF">NM208_g7479</name>
</gene>
<dbReference type="Proteomes" id="UP001148629">
    <property type="component" value="Unassembled WGS sequence"/>
</dbReference>
<sequence>MCKIVIFIRPKWVVSSSEPALHRRLPSLSFSSNRAGDSPEFELCNGMAWTLRSQARWEETYEAQKRRLGKHLADIDTKLSFATFDLYLHELEETRAKRGFGRLFQPNFLNQMKEFSAAINSASQVHDVSALLWGSIQALLKIAYNFVDTVDIISTMIADLTQQLPVFEEYRSLFPAAPELEEPLRELYFYYVKFCIDAFMFLKSKRWKLLVRLAFRKLRQEFEETRTNIAKSASSFKTRVDIAKTRLGVDIHQQVVGLTEANLRRHTIVKGIPFPKNFRFQGRDNVLADLYSKLHPRSASGAIIPGQTSCAIHGIGGVGKTQVALEYNYRYRENYAYIFWVRASSSVELTTSFASFARSLMPGQAVQDQVANVHLVKDWMIQNDRWLLIFDNADDADVDLSLFWPPSSHGSIIITTQRRSLSYWTATEIHLDTFDEDRGAQLILDFVSPSPQNQTPEMIQTAKRISNELGGLPLLVSHIAGYVEGTKVPLSSILDHLVQPLELKRIWDFDSSTSTNFQYGEPMARVWRLALDSLTVEALTTLHVLSMLGPDEVDENILFGEWEDDDISFLSHNKRFQFNEIRQNLTDRHLVTASTDPDGSKLSIHRALRQYIQQRLHDEGSDRLSVFFRRAVTMVRQVFPRAHELQTPTSSTWVECEKCLPHILSLMSIFQRWTPKIAPTLEFATLLADTATNYMWDHGMTSDAISILEVGESVCDVLAHHEAINLVHADICAIAGALHEDVGLSGRAIALEKCEKALELRQQRIRMLEEKGESAVPASILQLANAWNDVGVVKLAYGEFEEALTYFTESLRLKRERTKEDDIPWHYGETYKNLALVKLYQGDVTGAERMARRSCELCCRDRPEQDASAQIARSILGTVLMNANKLDEALGVHQDVYETRKEMFGETSMHTKNSLYSIAELQRINGKLEKSESNFRLVLRQCELCWPDEAVARAKYHLALVIKARISSGKMDYSRVKEADELIQAARETRRKIAPSYGDDLAPDAELESFDFMVSLLAGKRIVAK</sequence>
<keyword evidence="2" id="KW-1185">Reference proteome</keyword>